<comment type="caution">
    <text evidence="2">The sequence shown here is derived from an EMBL/GenBank/DDBJ whole genome shotgun (WGS) entry which is preliminary data.</text>
</comment>
<dbReference type="InterPro" id="IPR032675">
    <property type="entry name" value="LRR_dom_sf"/>
</dbReference>
<dbReference type="PROSITE" id="PS50181">
    <property type="entry name" value="FBOX"/>
    <property type="match status" value="1"/>
</dbReference>
<dbReference type="AlphaFoldDB" id="A0A507C3F5"/>
<dbReference type="InterPro" id="IPR001810">
    <property type="entry name" value="F-box_dom"/>
</dbReference>
<evidence type="ECO:0000259" key="1">
    <source>
        <dbReference type="PROSITE" id="PS50181"/>
    </source>
</evidence>
<dbReference type="Gene3D" id="3.80.10.10">
    <property type="entry name" value="Ribonuclease Inhibitor"/>
    <property type="match status" value="1"/>
</dbReference>
<feature type="domain" description="F-box" evidence="1">
    <location>
        <begin position="29"/>
        <end position="78"/>
    </location>
</feature>
<dbReference type="Proteomes" id="UP000320475">
    <property type="component" value="Unassembled WGS sequence"/>
</dbReference>
<evidence type="ECO:0000313" key="4">
    <source>
        <dbReference type="Proteomes" id="UP000317494"/>
    </source>
</evidence>
<reference evidence="4 5" key="1">
    <citation type="journal article" date="2019" name="Sci. Rep.">
        <title>Comparative genomics of chytrid fungi reveal insights into the obligate biotrophic and pathogenic lifestyle of Synchytrium endobioticum.</title>
        <authorList>
            <person name="van de Vossenberg B.T.L.H."/>
            <person name="Warris S."/>
            <person name="Nguyen H.D.T."/>
            <person name="van Gent-Pelzer M.P.E."/>
            <person name="Joly D.L."/>
            <person name="van de Geest H.C."/>
            <person name="Bonants P.J.M."/>
            <person name="Smith D.S."/>
            <person name="Levesque C.A."/>
            <person name="van der Lee T.A.J."/>
        </authorList>
    </citation>
    <scope>NUCLEOTIDE SEQUENCE [LARGE SCALE GENOMIC DNA]</scope>
    <source>
        <strain evidence="3 5">LEV6574</strain>
        <strain evidence="2 4">MB42</strain>
    </source>
</reference>
<accession>A0A507C3F5</accession>
<dbReference type="OrthoDB" id="10329810at2759"/>
<sequence length="447" mass="50418">METNVKLEPTIYVDDVNLSSPSSARRTDMIRLLDLPQEVLWNCFIQTTPTTVYQKLPLVCKDMRNIIASRKPTALIELRVVDMSVDGAFAKLARFQFRKSFCARASLGPLRPAAVAVEISVSDLVVKAHLETLQGFLRPLLEQRARRQLLFEFASLALQAPLAADVVARIAENLKPNKVILPRWDKGTLEALPASMTYSLEIDEASPTFILTEKDVEVLTRFTNLTKLHLTNTKFKQLRNFVHESALVPLQRTKIKTLTVNSGSQVQGSVDALWKTISCITTLEHFDVSVFGTPHDTNVASQKTMYDLLKRMKKLVHARLPSVLTWEFWNSLPSYYAGDSLISDIKAASPEALLLKSLFIRLSNPSEEDLTVVVHSIARVFPCLESLSFWIKGGDVPSDVFLNMVSKLERQTQIHKVVYHLPEELHQRYSALPPLPASFRLRLELKS</sequence>
<organism evidence="2 4">
    <name type="scientific">Synchytrium endobioticum</name>
    <dbReference type="NCBI Taxonomy" id="286115"/>
    <lineage>
        <taxon>Eukaryota</taxon>
        <taxon>Fungi</taxon>
        <taxon>Fungi incertae sedis</taxon>
        <taxon>Chytridiomycota</taxon>
        <taxon>Chytridiomycota incertae sedis</taxon>
        <taxon>Chytridiomycetes</taxon>
        <taxon>Synchytriales</taxon>
        <taxon>Synchytriaceae</taxon>
        <taxon>Synchytrium</taxon>
    </lineage>
</organism>
<evidence type="ECO:0000313" key="3">
    <source>
        <dbReference type="EMBL" id="TPX44317.1"/>
    </source>
</evidence>
<dbReference type="SUPFAM" id="SSF52047">
    <property type="entry name" value="RNI-like"/>
    <property type="match status" value="1"/>
</dbReference>
<evidence type="ECO:0000313" key="2">
    <source>
        <dbReference type="EMBL" id="TPX36050.1"/>
    </source>
</evidence>
<protein>
    <recommendedName>
        <fullName evidence="1">F-box domain-containing protein</fullName>
    </recommendedName>
</protein>
<keyword evidence="4" id="KW-1185">Reference proteome</keyword>
<dbReference type="Proteomes" id="UP000317494">
    <property type="component" value="Unassembled WGS sequence"/>
</dbReference>
<evidence type="ECO:0000313" key="5">
    <source>
        <dbReference type="Proteomes" id="UP000320475"/>
    </source>
</evidence>
<name>A0A507C3F5_9FUNG</name>
<dbReference type="EMBL" id="QEAN01000461">
    <property type="protein sequence ID" value="TPX36050.1"/>
    <property type="molecule type" value="Genomic_DNA"/>
</dbReference>
<dbReference type="EMBL" id="QEAM01000187">
    <property type="protein sequence ID" value="TPX44317.1"/>
    <property type="molecule type" value="Genomic_DNA"/>
</dbReference>
<proteinExistence type="predicted"/>
<dbReference type="VEuPathDB" id="FungiDB:SeMB42_g07119"/>
<gene>
    <name evidence="3" type="ORF">SeLEV6574_g04570</name>
    <name evidence="2" type="ORF">SeMB42_g07119</name>
</gene>